<dbReference type="InterPro" id="IPR007174">
    <property type="entry name" value="Las1"/>
</dbReference>
<dbReference type="GO" id="GO:0090730">
    <property type="term" value="C:Las1 complex"/>
    <property type="evidence" value="ECO:0007669"/>
    <property type="project" value="InterPro"/>
</dbReference>
<dbReference type="GO" id="GO:0000470">
    <property type="term" value="P:maturation of LSU-rRNA"/>
    <property type="evidence" value="ECO:0007669"/>
    <property type="project" value="TreeGrafter"/>
</dbReference>
<dbReference type="PANTHER" id="PTHR15002">
    <property type="entry name" value="RIBOSOMAL BIOGENESIS PROTEIN LAS1L"/>
    <property type="match status" value="1"/>
</dbReference>
<dbReference type="AlphaFoldDB" id="A0AAP0HB34"/>
<accession>A0AAP0HB34</accession>
<keyword evidence="3" id="KW-1185">Reference proteome</keyword>
<dbReference type="Pfam" id="PF04031">
    <property type="entry name" value="Las1"/>
    <property type="match status" value="1"/>
</dbReference>
<evidence type="ECO:0000256" key="1">
    <source>
        <dbReference type="SAM" id="MobiDB-lite"/>
    </source>
</evidence>
<comment type="caution">
    <text evidence="2">The sequence shown here is derived from an EMBL/GenBank/DDBJ whole genome shotgun (WGS) entry which is preliminary data.</text>
</comment>
<name>A0AAP0HB34_9ASTR</name>
<reference evidence="2 3" key="1">
    <citation type="submission" date="2024-04" db="EMBL/GenBank/DDBJ databases">
        <title>The reference genome of an endangered Asteraceae, Deinandra increscens subsp. villosa, native to the Central Coast of California.</title>
        <authorList>
            <person name="Guilliams M."/>
            <person name="Hasenstab-Lehman K."/>
            <person name="Meyer R."/>
            <person name="Mcevoy S."/>
        </authorList>
    </citation>
    <scope>NUCLEOTIDE SEQUENCE [LARGE SCALE GENOMIC DNA]</scope>
    <source>
        <tissue evidence="2">Leaf</tissue>
    </source>
</reference>
<feature type="compositionally biased region" description="Acidic residues" evidence="1">
    <location>
        <begin position="522"/>
        <end position="536"/>
    </location>
</feature>
<evidence type="ECO:0000313" key="3">
    <source>
        <dbReference type="Proteomes" id="UP001408789"/>
    </source>
</evidence>
<dbReference type="Proteomes" id="UP001408789">
    <property type="component" value="Unassembled WGS sequence"/>
</dbReference>
<dbReference type="EMBL" id="JBCNJP010000006">
    <property type="protein sequence ID" value="KAK9078192.1"/>
    <property type="molecule type" value="Genomic_DNA"/>
</dbReference>
<evidence type="ECO:0008006" key="4">
    <source>
        <dbReference type="Google" id="ProtNLM"/>
    </source>
</evidence>
<feature type="region of interest" description="Disordered" evidence="1">
    <location>
        <begin position="522"/>
        <end position="542"/>
    </location>
</feature>
<evidence type="ECO:0000313" key="2">
    <source>
        <dbReference type="EMBL" id="KAK9078192.1"/>
    </source>
</evidence>
<organism evidence="2 3">
    <name type="scientific">Deinandra increscens subsp. villosa</name>
    <dbReference type="NCBI Taxonomy" id="3103831"/>
    <lineage>
        <taxon>Eukaryota</taxon>
        <taxon>Viridiplantae</taxon>
        <taxon>Streptophyta</taxon>
        <taxon>Embryophyta</taxon>
        <taxon>Tracheophyta</taxon>
        <taxon>Spermatophyta</taxon>
        <taxon>Magnoliopsida</taxon>
        <taxon>eudicotyledons</taxon>
        <taxon>Gunneridae</taxon>
        <taxon>Pentapetalae</taxon>
        <taxon>asterids</taxon>
        <taxon>campanulids</taxon>
        <taxon>Asterales</taxon>
        <taxon>Asteraceae</taxon>
        <taxon>Asteroideae</taxon>
        <taxon>Heliantheae alliance</taxon>
        <taxon>Madieae</taxon>
        <taxon>Madiinae</taxon>
        <taxon>Deinandra</taxon>
    </lineage>
</organism>
<protein>
    <recommendedName>
        <fullName evidence="4">Las1-like protein</fullName>
    </recommendedName>
</protein>
<sequence length="606" mass="68710">MKSQLVLGFMEATNSEVFGEGNYKLVPWISWDDWNLVREYLFSSSPGSIDLALRRISAWRSRGCVPVIIEVTASIVETQQKDSYFRDGLSGSDLLAEDMLTLLYCMSIMRLVNGIVEKTRKKNEISIGEAADVIGIPRMLIDIRHECSHRDLPSLKLVRLASTKALDWLKAYYWEPQKMAIPYPGDRTTIYGKEIKSKIRELAFSLNVKQATPSDTVVVKKKRKFLFTTCEDNCTYFEGSKKKALKNVLKLYSSSPSEVVSILLEFLLKAQESADMAKSSQASESGLYNTQLDDWKPLIMKLSNKDPDILLSLLKAVVHMIETGQALKHESGEQLKPEHKVEFNRTEHLSYLFKWLVGNLTDLKPSRRKNITTEIVKEKSLPKSTLIHLLRKCLMVSPSLGNNNHLASAALVLAQTADHPLVQKLKKLASLHKSNTDSVNETAHIDPESFYNQEEMFIKQEAKKLELLKQKLSQKRNPSETAIEETEKRWRVVKSWKPCPIGMLPCDVGSSGVIPVLDTVNNEEEEKDEEEEEQEEEERKSCGKREADCPLMVLDDSEVKKVKCCEEEDGLVSEGVRIYRLMIGGMWKSVSEDEVMNMASAVKILV</sequence>
<proteinExistence type="predicted"/>
<dbReference type="GO" id="GO:0030687">
    <property type="term" value="C:preribosome, large subunit precursor"/>
    <property type="evidence" value="ECO:0007669"/>
    <property type="project" value="TreeGrafter"/>
</dbReference>
<gene>
    <name evidence="2" type="ORF">SSX86_002249</name>
</gene>
<dbReference type="GO" id="GO:0004519">
    <property type="term" value="F:endonuclease activity"/>
    <property type="evidence" value="ECO:0007669"/>
    <property type="project" value="InterPro"/>
</dbReference>
<dbReference type="GO" id="GO:0000460">
    <property type="term" value="P:maturation of 5.8S rRNA"/>
    <property type="evidence" value="ECO:0007669"/>
    <property type="project" value="TreeGrafter"/>
</dbReference>
<dbReference type="PANTHER" id="PTHR15002:SF0">
    <property type="entry name" value="RIBOSOMAL BIOGENESIS PROTEIN LAS1L"/>
    <property type="match status" value="1"/>
</dbReference>